<feature type="non-terminal residue" evidence="1">
    <location>
        <position position="1"/>
    </location>
</feature>
<protein>
    <submittedName>
        <fullName evidence="1">Uncharacterized protein</fullName>
    </submittedName>
</protein>
<name>K1TG87_9ZZZZ</name>
<reference evidence="1" key="1">
    <citation type="journal article" date="2013" name="Environ. Microbiol.">
        <title>Microbiota from the distal guts of lean and obese adolescents exhibit partial functional redundancy besides clear differences in community structure.</title>
        <authorList>
            <person name="Ferrer M."/>
            <person name="Ruiz A."/>
            <person name="Lanza F."/>
            <person name="Haange S.B."/>
            <person name="Oberbach A."/>
            <person name="Till H."/>
            <person name="Bargiela R."/>
            <person name="Campoy C."/>
            <person name="Segura M.T."/>
            <person name="Richter M."/>
            <person name="von Bergen M."/>
            <person name="Seifert J."/>
            <person name="Suarez A."/>
        </authorList>
    </citation>
    <scope>NUCLEOTIDE SEQUENCE</scope>
</reference>
<gene>
    <name evidence="1" type="ORF">LEA_13932</name>
</gene>
<evidence type="ECO:0000313" key="1">
    <source>
        <dbReference type="EMBL" id="EKC58296.1"/>
    </source>
</evidence>
<organism evidence="1">
    <name type="scientific">human gut metagenome</name>
    <dbReference type="NCBI Taxonomy" id="408170"/>
    <lineage>
        <taxon>unclassified sequences</taxon>
        <taxon>metagenomes</taxon>
        <taxon>organismal metagenomes</taxon>
    </lineage>
</organism>
<dbReference type="EMBL" id="AJWY01009463">
    <property type="protein sequence ID" value="EKC58296.1"/>
    <property type="molecule type" value="Genomic_DNA"/>
</dbReference>
<accession>K1TG87</accession>
<comment type="caution">
    <text evidence="1">The sequence shown here is derived from an EMBL/GenBank/DDBJ whole genome shotgun (WGS) entry which is preliminary data.</text>
</comment>
<dbReference type="AlphaFoldDB" id="K1TG87"/>
<sequence>DRRRPLLHRDNVFFLGLKDGSPIKEYGITFYITLAPTDPLQLASGDYTGGAAGENMTFDLAKSFWNYNDPTYGIIKNRITEGTLKIVANGNDDYTITGSFKAIDEDDKNTELEIEYTGKLPCEDYSY</sequence>
<proteinExistence type="predicted"/>